<dbReference type="InterPro" id="IPR029006">
    <property type="entry name" value="ADF-H/Gelsolin-like_dom_sf"/>
</dbReference>
<comment type="caution">
    <text evidence="3">The sequence shown here is derived from an EMBL/GenBank/DDBJ whole genome shotgun (WGS) entry which is preliminary data.</text>
</comment>
<dbReference type="GO" id="GO:0003779">
    <property type="term" value="F:actin binding"/>
    <property type="evidence" value="ECO:0007669"/>
    <property type="project" value="InterPro"/>
</dbReference>
<organism evidence="3 4">
    <name type="scientific">Phaeomoniella chlamydospora</name>
    <name type="common">Phaeoacremonium chlamydosporum</name>
    <dbReference type="NCBI Taxonomy" id="158046"/>
    <lineage>
        <taxon>Eukaryota</taxon>
        <taxon>Fungi</taxon>
        <taxon>Dikarya</taxon>
        <taxon>Ascomycota</taxon>
        <taxon>Pezizomycotina</taxon>
        <taxon>Eurotiomycetes</taxon>
        <taxon>Chaetothyriomycetidae</taxon>
        <taxon>Phaeomoniellales</taxon>
        <taxon>Phaeomoniellaceae</taxon>
        <taxon>Phaeomoniella</taxon>
    </lineage>
</organism>
<dbReference type="AlphaFoldDB" id="A0A0G2FQY8"/>
<protein>
    <submittedName>
        <fullName evidence="3">Putative gmf family protein</fullName>
    </submittedName>
</protein>
<dbReference type="PROSITE" id="PS51263">
    <property type="entry name" value="ADF_H"/>
    <property type="match status" value="1"/>
</dbReference>
<proteinExistence type="inferred from homology"/>
<dbReference type="Gene3D" id="3.40.20.10">
    <property type="entry name" value="Severin"/>
    <property type="match status" value="1"/>
</dbReference>
<dbReference type="GO" id="GO:0034316">
    <property type="term" value="P:negative regulation of Arp2/3 complex-mediated actin nucleation"/>
    <property type="evidence" value="ECO:0007669"/>
    <property type="project" value="TreeGrafter"/>
</dbReference>
<gene>
    <name evidence="3" type="ORF">UCRPC4_g06788</name>
</gene>
<dbReference type="InterPro" id="IPR011171">
    <property type="entry name" value="GMF"/>
</dbReference>
<dbReference type="EMBL" id="LCWF01000231">
    <property type="protein sequence ID" value="KKY14333.1"/>
    <property type="molecule type" value="Genomic_DNA"/>
</dbReference>
<dbReference type="Pfam" id="PF00241">
    <property type="entry name" value="Cofilin_ADF"/>
    <property type="match status" value="1"/>
</dbReference>
<evidence type="ECO:0000256" key="1">
    <source>
        <dbReference type="ARBA" id="ARBA00010055"/>
    </source>
</evidence>
<evidence type="ECO:0000313" key="4">
    <source>
        <dbReference type="Proteomes" id="UP000053317"/>
    </source>
</evidence>
<sequence length="207" mass="23041">MIIQPAVCTVLLKRSSGVAPERIADDVIIGVVTDKDEAAVKFDCENEVRGVRIKTLQLLAGDQRETSEIPSVDFKGKGSPGRNMYAHELVSFTYLLTYTEDSIDPKTQEVRPADTEIYSNMQDLEDELPESSPRFVLLSYPMTMPSGRLSVPYVLLYYLPETCSTSLRMSYAGAVELMRSTAEVNRVIEIHDAAELIDIEKKLGGED</sequence>
<dbReference type="SMART" id="SM00102">
    <property type="entry name" value="ADF"/>
    <property type="match status" value="1"/>
</dbReference>
<dbReference type="GO" id="GO:0071846">
    <property type="term" value="P:actin filament debranching"/>
    <property type="evidence" value="ECO:0007669"/>
    <property type="project" value="InterPro"/>
</dbReference>
<dbReference type="Proteomes" id="UP000053317">
    <property type="component" value="Unassembled WGS sequence"/>
</dbReference>
<dbReference type="GO" id="GO:0071933">
    <property type="term" value="F:Arp2/3 complex binding"/>
    <property type="evidence" value="ECO:0007669"/>
    <property type="project" value="InterPro"/>
</dbReference>
<dbReference type="InterPro" id="IPR002108">
    <property type="entry name" value="ADF-H"/>
</dbReference>
<dbReference type="PANTHER" id="PTHR11249">
    <property type="entry name" value="GLIAL FACTOR NATURATION FACTOR"/>
    <property type="match status" value="1"/>
</dbReference>
<comment type="similarity">
    <text evidence="1">Belongs to the actin-binding proteins ADF family. GMF subfamily.</text>
</comment>
<feature type="domain" description="ADF-H" evidence="2">
    <location>
        <begin position="71"/>
        <end position="207"/>
    </location>
</feature>
<dbReference type="SUPFAM" id="SSF55753">
    <property type="entry name" value="Actin depolymerizing proteins"/>
    <property type="match status" value="1"/>
</dbReference>
<name>A0A0G2FQY8_PHACM</name>
<dbReference type="GO" id="GO:0030479">
    <property type="term" value="C:actin cortical patch"/>
    <property type="evidence" value="ECO:0007669"/>
    <property type="project" value="TreeGrafter"/>
</dbReference>
<dbReference type="OrthoDB" id="3919494at2759"/>
<evidence type="ECO:0000259" key="2">
    <source>
        <dbReference type="PROSITE" id="PS51263"/>
    </source>
</evidence>
<evidence type="ECO:0000313" key="3">
    <source>
        <dbReference type="EMBL" id="KKY14333.1"/>
    </source>
</evidence>
<accession>A0A0G2FQY8</accession>
<dbReference type="PANTHER" id="PTHR11249:SF2">
    <property type="entry name" value="GLIA MATURATION FACTOR"/>
    <property type="match status" value="1"/>
</dbReference>
<keyword evidence="4" id="KW-1185">Reference proteome</keyword>
<reference evidence="3 4" key="2">
    <citation type="submission" date="2015-05" db="EMBL/GenBank/DDBJ databases">
        <authorList>
            <person name="Morales-Cruz A."/>
            <person name="Amrine K.C."/>
            <person name="Cantu D."/>
        </authorList>
    </citation>
    <scope>NUCLEOTIDE SEQUENCE [LARGE SCALE GENOMIC DNA]</scope>
    <source>
        <strain evidence="3">UCRPC4</strain>
    </source>
</reference>
<reference evidence="3 4" key="1">
    <citation type="submission" date="2015-05" db="EMBL/GenBank/DDBJ databases">
        <title>Distinctive expansion of gene families associated with plant cell wall degradation and secondary metabolism in the genomes of grapevine trunk pathogens.</title>
        <authorList>
            <person name="Lawrence D.P."/>
            <person name="Travadon R."/>
            <person name="Rolshausen P.E."/>
            <person name="Baumgartner K."/>
        </authorList>
    </citation>
    <scope>NUCLEOTIDE SEQUENCE [LARGE SCALE GENOMIC DNA]</scope>
    <source>
        <strain evidence="3">UCRPC4</strain>
    </source>
</reference>